<keyword evidence="8 11" id="KW-0862">Zinc</keyword>
<evidence type="ECO:0000256" key="3">
    <source>
        <dbReference type="ARBA" id="ARBA00004906"/>
    </source>
</evidence>
<organism evidence="13 14">
    <name type="scientific">Artemisia annua</name>
    <name type="common">Sweet wormwood</name>
    <dbReference type="NCBI Taxonomy" id="35608"/>
    <lineage>
        <taxon>Eukaryota</taxon>
        <taxon>Viridiplantae</taxon>
        <taxon>Streptophyta</taxon>
        <taxon>Embryophyta</taxon>
        <taxon>Tracheophyta</taxon>
        <taxon>Spermatophyta</taxon>
        <taxon>Magnoliopsida</taxon>
        <taxon>eudicotyledons</taxon>
        <taxon>Gunneridae</taxon>
        <taxon>Pentapetalae</taxon>
        <taxon>asterids</taxon>
        <taxon>campanulids</taxon>
        <taxon>Asterales</taxon>
        <taxon>Asteraceae</taxon>
        <taxon>Asteroideae</taxon>
        <taxon>Anthemideae</taxon>
        <taxon>Artemisiinae</taxon>
        <taxon>Artemisia</taxon>
    </lineage>
</organism>
<dbReference type="GO" id="GO:0016567">
    <property type="term" value="P:protein ubiquitination"/>
    <property type="evidence" value="ECO:0007669"/>
    <property type="project" value="UniProtKB-UniPathway"/>
</dbReference>
<dbReference type="InterPro" id="IPR013083">
    <property type="entry name" value="Znf_RING/FYVE/PHD"/>
</dbReference>
<sequence>MLPIIDPKHLANFISYVVPHTHILTVLMASQQTPLFDSSGDTSLNNNSKSVSENTTAFCECNICLDSAREPVVTLCGHLYCWPCIYKWLHVQPDKEPKCPVCKADINTSSLVPLYGRGNSRLSNESELKRAHQSELVIPSRPSAPGGQIHPAPFQPQPQSQSHMVNHTHPFGSHTFGPSNFGGPGAMTTTNFSNPFVWMVGEMVCAMICRGSDSGIFTAYPYGSYLNPYPASGNSSPRVRRQVMQVEKSLNRLTIFFFCCFILCLLLF</sequence>
<gene>
    <name evidence="13" type="ORF">CTI12_AA422790</name>
</gene>
<comment type="catalytic activity">
    <reaction evidence="1 11">
        <text>S-ubiquitinyl-[E2 ubiquitin-conjugating enzyme]-L-cysteine + [acceptor protein]-L-lysine = [E2 ubiquitin-conjugating enzyme]-L-cysteine + N(6)-ubiquitinyl-[acceptor protein]-L-lysine.</text>
        <dbReference type="EC" id="2.3.2.27"/>
    </reaction>
</comment>
<dbReference type="GO" id="GO:0061630">
    <property type="term" value="F:ubiquitin protein ligase activity"/>
    <property type="evidence" value="ECO:0007669"/>
    <property type="project" value="UniProtKB-UniRule"/>
</dbReference>
<reference evidence="13 14" key="1">
    <citation type="journal article" date="2018" name="Mol. Plant">
        <title>The genome of Artemisia annua provides insight into the evolution of Asteraceae family and artemisinin biosynthesis.</title>
        <authorList>
            <person name="Shen Q."/>
            <person name="Zhang L."/>
            <person name="Liao Z."/>
            <person name="Wang S."/>
            <person name="Yan T."/>
            <person name="Shi P."/>
            <person name="Liu M."/>
            <person name="Fu X."/>
            <person name="Pan Q."/>
            <person name="Wang Y."/>
            <person name="Lv Z."/>
            <person name="Lu X."/>
            <person name="Zhang F."/>
            <person name="Jiang W."/>
            <person name="Ma Y."/>
            <person name="Chen M."/>
            <person name="Hao X."/>
            <person name="Li L."/>
            <person name="Tang Y."/>
            <person name="Lv G."/>
            <person name="Zhou Y."/>
            <person name="Sun X."/>
            <person name="Brodelius P.E."/>
            <person name="Rose J.K.C."/>
            <person name="Tang K."/>
        </authorList>
    </citation>
    <scope>NUCLEOTIDE SEQUENCE [LARGE SCALE GENOMIC DNA]</scope>
    <source>
        <strain evidence="14">cv. Huhao1</strain>
        <tissue evidence="13">Leaf</tissue>
    </source>
</reference>
<evidence type="ECO:0000256" key="9">
    <source>
        <dbReference type="ARBA" id="ARBA00023136"/>
    </source>
</evidence>
<evidence type="ECO:0000256" key="11">
    <source>
        <dbReference type="RuleBase" id="RU369090"/>
    </source>
</evidence>
<dbReference type="UniPathway" id="UPA00143"/>
<evidence type="ECO:0000256" key="6">
    <source>
        <dbReference type="ARBA" id="ARBA00022771"/>
    </source>
</evidence>
<evidence type="ECO:0000256" key="5">
    <source>
        <dbReference type="ARBA" id="ARBA00022723"/>
    </source>
</evidence>
<dbReference type="AlphaFoldDB" id="A0A2U1L6J6"/>
<dbReference type="Pfam" id="PF00097">
    <property type="entry name" value="zf-C3HC4"/>
    <property type="match status" value="1"/>
</dbReference>
<dbReference type="InterPro" id="IPR018957">
    <property type="entry name" value="Znf_C3HC4_RING-type"/>
</dbReference>
<evidence type="ECO:0000313" key="14">
    <source>
        <dbReference type="Proteomes" id="UP000245207"/>
    </source>
</evidence>
<dbReference type="OrthoDB" id="6270329at2759"/>
<keyword evidence="6 10" id="KW-0863">Zinc-finger</keyword>
<evidence type="ECO:0000256" key="10">
    <source>
        <dbReference type="PROSITE-ProRule" id="PRU00175"/>
    </source>
</evidence>
<dbReference type="Gene3D" id="3.30.40.10">
    <property type="entry name" value="Zinc/RING finger domain, C3HC4 (zinc finger)"/>
    <property type="match status" value="1"/>
</dbReference>
<dbReference type="InterPro" id="IPR001841">
    <property type="entry name" value="Znf_RING"/>
</dbReference>
<dbReference type="GO" id="GO:0008270">
    <property type="term" value="F:zinc ion binding"/>
    <property type="evidence" value="ECO:0007669"/>
    <property type="project" value="UniProtKB-KW"/>
</dbReference>
<evidence type="ECO:0000256" key="2">
    <source>
        <dbReference type="ARBA" id="ARBA00004308"/>
    </source>
</evidence>
<keyword evidence="11" id="KW-0256">Endoplasmic reticulum</keyword>
<keyword evidence="4 11" id="KW-0808">Transferase</keyword>
<dbReference type="SMART" id="SM00184">
    <property type="entry name" value="RING"/>
    <property type="match status" value="1"/>
</dbReference>
<dbReference type="PROSITE" id="PS50089">
    <property type="entry name" value="ZF_RING_2"/>
    <property type="match status" value="1"/>
</dbReference>
<keyword evidence="9" id="KW-0472">Membrane</keyword>
<evidence type="ECO:0000256" key="8">
    <source>
        <dbReference type="ARBA" id="ARBA00022833"/>
    </source>
</evidence>
<evidence type="ECO:0000313" key="13">
    <source>
        <dbReference type="EMBL" id="PWA44613.1"/>
    </source>
</evidence>
<dbReference type="EMBL" id="PKPP01011184">
    <property type="protein sequence ID" value="PWA44613.1"/>
    <property type="molecule type" value="Genomic_DNA"/>
</dbReference>
<proteinExistence type="predicted"/>
<protein>
    <recommendedName>
        <fullName evidence="11">E3 ubiquitin-protein ligase RMA</fullName>
        <ecNumber evidence="11">2.3.2.27</ecNumber>
    </recommendedName>
    <alternativeName>
        <fullName evidence="11">Protein RING membrane-anchor</fullName>
    </alternativeName>
    <alternativeName>
        <fullName evidence="11">RING-type E3 ubiquitin transferase RMA</fullName>
    </alternativeName>
</protein>
<comment type="caution">
    <text evidence="13">The sequence shown here is derived from an EMBL/GenBank/DDBJ whole genome shotgun (WGS) entry which is preliminary data.</text>
</comment>
<feature type="domain" description="RING-type" evidence="12">
    <location>
        <begin position="61"/>
        <end position="103"/>
    </location>
</feature>
<dbReference type="GO" id="GO:0006511">
    <property type="term" value="P:ubiquitin-dependent protein catabolic process"/>
    <property type="evidence" value="ECO:0007669"/>
    <property type="project" value="UniProtKB-UniRule"/>
</dbReference>
<evidence type="ECO:0000259" key="12">
    <source>
        <dbReference type="PROSITE" id="PS50089"/>
    </source>
</evidence>
<dbReference type="STRING" id="35608.A0A2U1L6J6"/>
<accession>A0A2U1L6J6</accession>
<comment type="subcellular location">
    <subcellularLocation>
        <location evidence="2">Endomembrane system</location>
    </subcellularLocation>
    <subcellularLocation>
        <location evidence="11">Endoplasmic reticulum membrane</location>
        <topology evidence="11">Single-pass type IV membrane protein</topology>
    </subcellularLocation>
</comment>
<dbReference type="PROSITE" id="PS00518">
    <property type="entry name" value="ZF_RING_1"/>
    <property type="match status" value="1"/>
</dbReference>
<dbReference type="InterPro" id="IPR045103">
    <property type="entry name" value="RNF5/RNF185-like"/>
</dbReference>
<name>A0A2U1L6J6_ARTAN</name>
<keyword evidence="7 11" id="KW-0833">Ubl conjugation pathway</keyword>
<comment type="domain">
    <text evidence="11">The RING-type zinc finger domain is responsible for E3 ligase activity.</text>
</comment>
<dbReference type="Proteomes" id="UP000245207">
    <property type="component" value="Unassembled WGS sequence"/>
</dbReference>
<dbReference type="EC" id="2.3.2.27" evidence="11"/>
<evidence type="ECO:0000256" key="1">
    <source>
        <dbReference type="ARBA" id="ARBA00000900"/>
    </source>
</evidence>
<comment type="function">
    <text evidence="11">E3 ubiquitin-protein ligase.</text>
</comment>
<dbReference type="InterPro" id="IPR017907">
    <property type="entry name" value="Znf_RING_CS"/>
</dbReference>
<evidence type="ECO:0000256" key="4">
    <source>
        <dbReference type="ARBA" id="ARBA00022679"/>
    </source>
</evidence>
<dbReference type="SUPFAM" id="SSF57850">
    <property type="entry name" value="RING/U-box"/>
    <property type="match status" value="1"/>
</dbReference>
<evidence type="ECO:0000256" key="7">
    <source>
        <dbReference type="ARBA" id="ARBA00022786"/>
    </source>
</evidence>
<keyword evidence="5 11" id="KW-0479">Metal-binding</keyword>
<dbReference type="GO" id="GO:0005789">
    <property type="term" value="C:endoplasmic reticulum membrane"/>
    <property type="evidence" value="ECO:0007669"/>
    <property type="project" value="UniProtKB-SubCell"/>
</dbReference>
<dbReference type="PANTHER" id="PTHR12313">
    <property type="entry name" value="E3 UBIQUITIN-PROTEIN LIGASE RNF5-RELATED"/>
    <property type="match status" value="1"/>
</dbReference>
<keyword evidence="14" id="KW-1185">Reference proteome</keyword>
<comment type="pathway">
    <text evidence="3 11">Protein modification; protein ubiquitination.</text>
</comment>